<dbReference type="Pfam" id="PF19901">
    <property type="entry name" value="DUF6374"/>
    <property type="match status" value="1"/>
</dbReference>
<feature type="region of interest" description="Disordered" evidence="1">
    <location>
        <begin position="103"/>
        <end position="140"/>
    </location>
</feature>
<reference evidence="2 3" key="1">
    <citation type="submission" date="2024-10" db="EMBL/GenBank/DDBJ databases">
        <title>The Natural Products Discovery Center: Release of the First 8490 Sequenced Strains for Exploring Actinobacteria Biosynthetic Diversity.</title>
        <authorList>
            <person name="Kalkreuter E."/>
            <person name="Kautsar S.A."/>
            <person name="Yang D."/>
            <person name="Bader C.D."/>
            <person name="Teijaro C.N."/>
            <person name="Fluegel L."/>
            <person name="Davis C.M."/>
            <person name="Simpson J.R."/>
            <person name="Lauterbach L."/>
            <person name="Steele A.D."/>
            <person name="Gui C."/>
            <person name="Meng S."/>
            <person name="Li G."/>
            <person name="Viehrig K."/>
            <person name="Ye F."/>
            <person name="Su P."/>
            <person name="Kiefer A.F."/>
            <person name="Nichols A."/>
            <person name="Cepeda A.J."/>
            <person name="Yan W."/>
            <person name="Fan B."/>
            <person name="Jiang Y."/>
            <person name="Adhikari A."/>
            <person name="Zheng C.-J."/>
            <person name="Schuster L."/>
            <person name="Cowan T.M."/>
            <person name="Smanski M.J."/>
            <person name="Chevrette M.G."/>
            <person name="De Carvalho L.P.S."/>
            <person name="Shen B."/>
        </authorList>
    </citation>
    <scope>NUCLEOTIDE SEQUENCE [LARGE SCALE GENOMIC DNA]</scope>
    <source>
        <strain evidence="2 3">NPDC004045</strain>
    </source>
</reference>
<evidence type="ECO:0000313" key="2">
    <source>
        <dbReference type="EMBL" id="MFF0546738.1"/>
    </source>
</evidence>
<proteinExistence type="predicted"/>
<dbReference type="RefSeq" id="WP_387702965.1">
    <property type="nucleotide sequence ID" value="NZ_JBIAMX010000025.1"/>
</dbReference>
<dbReference type="Proteomes" id="UP001601444">
    <property type="component" value="Unassembled WGS sequence"/>
</dbReference>
<evidence type="ECO:0000313" key="3">
    <source>
        <dbReference type="Proteomes" id="UP001601444"/>
    </source>
</evidence>
<dbReference type="InterPro" id="IPR045954">
    <property type="entry name" value="DUF6374"/>
</dbReference>
<feature type="compositionally biased region" description="Basic and acidic residues" evidence="1">
    <location>
        <begin position="125"/>
        <end position="140"/>
    </location>
</feature>
<dbReference type="EMBL" id="JBIAMX010000025">
    <property type="protein sequence ID" value="MFF0546738.1"/>
    <property type="molecule type" value="Genomic_DNA"/>
</dbReference>
<accession>A0ABW6PWC8</accession>
<sequence length="140" mass="15451">MARWAATSTFCGGSTTRHGSGVNCTGHFSNTPPNLQVSNVCSITGRVRVMPETPRPARKAVALATVRRQLEACAAFGIAVDPDHLDAVAVRLTQVLRDYAESDTRRYPRLRRPLRPRSASTVHPWRVDRAHRDPEHPSSS</sequence>
<gene>
    <name evidence="2" type="ORF">ACFYTF_28270</name>
</gene>
<evidence type="ECO:0000256" key="1">
    <source>
        <dbReference type="SAM" id="MobiDB-lite"/>
    </source>
</evidence>
<keyword evidence="3" id="KW-1185">Reference proteome</keyword>
<protein>
    <submittedName>
        <fullName evidence="2">DUF6374 family protein</fullName>
    </submittedName>
</protein>
<name>A0ABW6PWC8_9NOCA</name>
<comment type="caution">
    <text evidence="2">The sequence shown here is derived from an EMBL/GenBank/DDBJ whole genome shotgun (WGS) entry which is preliminary data.</text>
</comment>
<organism evidence="2 3">
    <name type="scientific">Nocardia thailandica</name>
    <dbReference type="NCBI Taxonomy" id="257275"/>
    <lineage>
        <taxon>Bacteria</taxon>
        <taxon>Bacillati</taxon>
        <taxon>Actinomycetota</taxon>
        <taxon>Actinomycetes</taxon>
        <taxon>Mycobacteriales</taxon>
        <taxon>Nocardiaceae</taxon>
        <taxon>Nocardia</taxon>
    </lineage>
</organism>